<name>A0A7Z0IVE5_9ACTN</name>
<proteinExistence type="inferred from homology"/>
<gene>
    <name evidence="9" type="ORF">BJ988_005565</name>
</gene>
<dbReference type="InterPro" id="IPR050545">
    <property type="entry name" value="Mycobact_MmpL"/>
</dbReference>
<feature type="domain" description="SSD" evidence="8">
    <location>
        <begin position="858"/>
        <end position="985"/>
    </location>
</feature>
<keyword evidence="6 7" id="KW-0472">Membrane</keyword>
<dbReference type="Gene3D" id="1.20.1640.10">
    <property type="entry name" value="Multidrug efflux transporter AcrB transmembrane domain"/>
    <property type="match status" value="2"/>
</dbReference>
<evidence type="ECO:0000256" key="5">
    <source>
        <dbReference type="ARBA" id="ARBA00022989"/>
    </source>
</evidence>
<evidence type="ECO:0000256" key="6">
    <source>
        <dbReference type="ARBA" id="ARBA00023136"/>
    </source>
</evidence>
<comment type="similarity">
    <text evidence="2">Belongs to the resistance-nodulation-cell division (RND) (TC 2.A.6) family. MmpL subfamily.</text>
</comment>
<dbReference type="EMBL" id="JACBZR010000001">
    <property type="protein sequence ID" value="NYI80917.1"/>
    <property type="molecule type" value="Genomic_DNA"/>
</dbReference>
<accession>A0A7Z0IVE5</accession>
<dbReference type="InterPro" id="IPR000731">
    <property type="entry name" value="SSD"/>
</dbReference>
<feature type="transmembrane region" description="Helical" evidence="7">
    <location>
        <begin position="926"/>
        <end position="949"/>
    </location>
</feature>
<feature type="transmembrane region" description="Helical" evidence="7">
    <location>
        <begin position="195"/>
        <end position="215"/>
    </location>
</feature>
<feature type="transmembrane region" description="Helical" evidence="7">
    <location>
        <begin position="961"/>
        <end position="986"/>
    </location>
</feature>
<organism evidence="9 10">
    <name type="scientific">Nocardioides panzhihuensis</name>
    <dbReference type="NCBI Taxonomy" id="860243"/>
    <lineage>
        <taxon>Bacteria</taxon>
        <taxon>Bacillati</taxon>
        <taxon>Actinomycetota</taxon>
        <taxon>Actinomycetes</taxon>
        <taxon>Propionibacteriales</taxon>
        <taxon>Nocardioidaceae</taxon>
        <taxon>Nocardioides</taxon>
    </lineage>
</organism>
<feature type="transmembrane region" description="Helical" evidence="7">
    <location>
        <begin position="831"/>
        <end position="848"/>
    </location>
</feature>
<evidence type="ECO:0000259" key="8">
    <source>
        <dbReference type="PROSITE" id="PS50156"/>
    </source>
</evidence>
<dbReference type="PANTHER" id="PTHR33406:SF6">
    <property type="entry name" value="MEMBRANE PROTEIN YDGH-RELATED"/>
    <property type="match status" value="1"/>
</dbReference>
<evidence type="ECO:0000256" key="1">
    <source>
        <dbReference type="ARBA" id="ARBA00004651"/>
    </source>
</evidence>
<feature type="transmembrane region" description="Helical" evidence="7">
    <location>
        <begin position="329"/>
        <end position="352"/>
    </location>
</feature>
<keyword evidence="10" id="KW-1185">Reference proteome</keyword>
<dbReference type="PROSITE" id="PS50156">
    <property type="entry name" value="SSD"/>
    <property type="match status" value="2"/>
</dbReference>
<feature type="transmembrane region" description="Helical" evidence="7">
    <location>
        <begin position="297"/>
        <end position="323"/>
    </location>
</feature>
<dbReference type="SUPFAM" id="SSF82866">
    <property type="entry name" value="Multidrug efflux transporter AcrB transmembrane domain"/>
    <property type="match status" value="2"/>
</dbReference>
<feature type="transmembrane region" description="Helical" evidence="7">
    <location>
        <begin position="255"/>
        <end position="276"/>
    </location>
</feature>
<evidence type="ECO:0000313" key="10">
    <source>
        <dbReference type="Proteomes" id="UP000564496"/>
    </source>
</evidence>
<comment type="caution">
    <text evidence="9">The sequence shown here is derived from an EMBL/GenBank/DDBJ whole genome shotgun (WGS) entry which is preliminary data.</text>
</comment>
<dbReference type="RefSeq" id="WP_246321593.1">
    <property type="nucleotide sequence ID" value="NZ_JACBZR010000001.1"/>
</dbReference>
<evidence type="ECO:0000256" key="3">
    <source>
        <dbReference type="ARBA" id="ARBA00022475"/>
    </source>
</evidence>
<feature type="domain" description="SSD" evidence="8">
    <location>
        <begin position="222"/>
        <end position="351"/>
    </location>
</feature>
<dbReference type="InterPro" id="IPR004869">
    <property type="entry name" value="MMPL_dom"/>
</dbReference>
<dbReference type="Pfam" id="PF03176">
    <property type="entry name" value="MMPL"/>
    <property type="match status" value="2"/>
</dbReference>
<dbReference type="PANTHER" id="PTHR33406">
    <property type="entry name" value="MEMBRANE PROTEIN MJ1562-RELATED"/>
    <property type="match status" value="1"/>
</dbReference>
<dbReference type="AlphaFoldDB" id="A0A7Z0IVE5"/>
<feature type="transmembrane region" description="Helical" evidence="7">
    <location>
        <begin position="222"/>
        <end position="243"/>
    </location>
</feature>
<comment type="subcellular location">
    <subcellularLocation>
        <location evidence="1">Cell membrane</location>
        <topology evidence="1">Multi-pass membrane protein</topology>
    </subcellularLocation>
</comment>
<sequence>MEASVNAGAPGRLARLCTAGIRFPRLVVVGWLVAAAAVTLGLPSLPSVVERSSAAFLPEDAPTLTALHDMDEAFGSGRTESFAYIVFRNENGLSAADTLAYRDLVRTLGANQERVSEVQHFVGNKDARRHLVSKDGQAAYLVAGLTSGIGSPDSEQDIHWLRERVADLSVPRGSSAYVTGDPAMITDLTTEVNEASVRITVVSGLLLVIILLIIYRRVTTVLVSLVSIGVALACARGVLAWAGMQGMSLSTYTDAFVTAIVLGAGTDYCVFLISRFREAYGRGVDALPAVEEAATRVGPALVASAGTVILAAICLGFTKLAIFSTTGPPMAICVAVTVAVSLTFTPALMVWFGPRIGPARTPAPTSAWSRVGRLVARRPVRVLVAGTAVLVVLAAFLPTMVISYDQRNSQPPDTPSNKGLAVLEDHFPRNETLPDYLLLESTHDMRNSKDLAVLNEVSRAVAKVDGVSSVRSITQPAGEPLEPASIARQLKRLATGLGRASDGLEEGQPDLERLSSGSAQLADAISRVADGAGRAQGGADRLANGTSDLANGLGRATEGTRDAAHGARQLQTGAAALATGIQTAHDQVTVVVSSIGLIVQALDRDLLCTADPICRRSREGLADIHRGMKDELLPGLQEAANGANLIARKQGSLADGLNDLASGLSQAERGADRITEGQRLLRTRLGQMADGTSQIAENAEAFAPGIKDLIRQTKELAQNLETSESYLRTVNRQADTPEAGGFYLPASALDDQRFAYARSVFLSPDGRVARIQVTGDSDPLSPDGLRRFEESQAAAENALNRTRLEGATVSGTGAAGLGADLNRYLYEDAKLVLAAVLLIVLLLLIIALRSLAAPLYLLASVALSCAAALGLTTLVFQGILGHDIQFAVPVITFVLLVAVGADYNILLMSRMRENGTTLTRGAVAEAVTLTGPVITSAGIIFASTFIALLTSPVVTLVETGFAVAAGLLLDTFVVRSLIVPACAALLEDHNWWPARQIQNPGLKGTQIRKASSA</sequence>
<evidence type="ECO:0000256" key="4">
    <source>
        <dbReference type="ARBA" id="ARBA00022692"/>
    </source>
</evidence>
<dbReference type="InterPro" id="IPR023908">
    <property type="entry name" value="xxxLxxG_rpt"/>
</dbReference>
<evidence type="ECO:0000313" key="9">
    <source>
        <dbReference type="EMBL" id="NYI80917.1"/>
    </source>
</evidence>
<dbReference type="GO" id="GO:0005886">
    <property type="term" value="C:plasma membrane"/>
    <property type="evidence" value="ECO:0007669"/>
    <property type="project" value="UniProtKB-SubCell"/>
</dbReference>
<evidence type="ECO:0000256" key="2">
    <source>
        <dbReference type="ARBA" id="ARBA00010157"/>
    </source>
</evidence>
<reference evidence="9 10" key="1">
    <citation type="submission" date="2020-07" db="EMBL/GenBank/DDBJ databases">
        <title>Sequencing the genomes of 1000 actinobacteria strains.</title>
        <authorList>
            <person name="Klenk H.-P."/>
        </authorList>
    </citation>
    <scope>NUCLEOTIDE SEQUENCE [LARGE SCALE GENOMIC DNA]</scope>
    <source>
        <strain evidence="9 10">DSM 26487</strain>
    </source>
</reference>
<protein>
    <submittedName>
        <fullName evidence="9">RND superfamily putative drug exporter</fullName>
    </submittedName>
</protein>
<feature type="transmembrane region" description="Helical" evidence="7">
    <location>
        <begin position="886"/>
        <end position="906"/>
    </location>
</feature>
<keyword evidence="5 7" id="KW-1133">Transmembrane helix</keyword>
<feature type="transmembrane region" description="Helical" evidence="7">
    <location>
        <begin position="382"/>
        <end position="404"/>
    </location>
</feature>
<dbReference type="NCBIfam" id="TIGR03057">
    <property type="entry name" value="xxxLxxG_by_4"/>
    <property type="match status" value="1"/>
</dbReference>
<keyword evidence="4 7" id="KW-0812">Transmembrane</keyword>
<dbReference type="Proteomes" id="UP000564496">
    <property type="component" value="Unassembled WGS sequence"/>
</dbReference>
<evidence type="ECO:0000256" key="7">
    <source>
        <dbReference type="SAM" id="Phobius"/>
    </source>
</evidence>
<keyword evidence="3" id="KW-1003">Cell membrane</keyword>
<feature type="transmembrane region" description="Helical" evidence="7">
    <location>
        <begin position="855"/>
        <end position="880"/>
    </location>
</feature>